<dbReference type="GO" id="GO:0000155">
    <property type="term" value="F:phosphorelay sensor kinase activity"/>
    <property type="evidence" value="ECO:0007669"/>
    <property type="project" value="InterPro"/>
</dbReference>
<dbReference type="InterPro" id="IPR036890">
    <property type="entry name" value="HATPase_C_sf"/>
</dbReference>
<dbReference type="InterPro" id="IPR003594">
    <property type="entry name" value="HATPase_dom"/>
</dbReference>
<evidence type="ECO:0000256" key="9">
    <source>
        <dbReference type="SAM" id="Phobius"/>
    </source>
</evidence>
<keyword evidence="5" id="KW-0547">Nucleotide-binding</keyword>
<proteinExistence type="predicted"/>
<dbReference type="PANTHER" id="PTHR24421:SF10">
    <property type="entry name" value="NITRATE_NITRITE SENSOR PROTEIN NARQ"/>
    <property type="match status" value="1"/>
</dbReference>
<dbReference type="Gene3D" id="3.30.565.10">
    <property type="entry name" value="Histidine kinase-like ATPase, C-terminal domain"/>
    <property type="match status" value="1"/>
</dbReference>
<dbReference type="EC" id="2.7.13.3" evidence="2"/>
<evidence type="ECO:0000256" key="8">
    <source>
        <dbReference type="ARBA" id="ARBA00023012"/>
    </source>
</evidence>
<dbReference type="CDD" id="cd16917">
    <property type="entry name" value="HATPase_UhpB-NarQ-NarX-like"/>
    <property type="match status" value="1"/>
</dbReference>
<dbReference type="Pfam" id="PF02518">
    <property type="entry name" value="HATPase_c"/>
    <property type="match status" value="1"/>
</dbReference>
<gene>
    <name evidence="13" type="ORF">J7S33_10720</name>
</gene>
<dbReference type="GO" id="GO:0016020">
    <property type="term" value="C:membrane"/>
    <property type="evidence" value="ECO:0007669"/>
    <property type="project" value="InterPro"/>
</dbReference>
<reference evidence="13" key="1">
    <citation type="submission" date="2021-04" db="EMBL/GenBank/DDBJ databases">
        <title>Saccharothrix algeriensis WGS.</title>
        <authorList>
            <person name="Stuskova K."/>
            <person name="Hakalova E."/>
            <person name="Tebbal A.B."/>
            <person name="Eichmeier A."/>
        </authorList>
    </citation>
    <scope>NUCLEOTIDE SEQUENCE</scope>
    <source>
        <strain evidence="13">NRRL B-24137</strain>
    </source>
</reference>
<dbReference type="SUPFAM" id="SSF55874">
    <property type="entry name" value="ATPase domain of HSP90 chaperone/DNA topoisomerase II/histidine kinase"/>
    <property type="match status" value="1"/>
</dbReference>
<keyword evidence="10" id="KW-0732">Signal</keyword>
<organism evidence="13 14">
    <name type="scientific">Saccharothrix algeriensis</name>
    <dbReference type="NCBI Taxonomy" id="173560"/>
    <lineage>
        <taxon>Bacteria</taxon>
        <taxon>Bacillati</taxon>
        <taxon>Actinomycetota</taxon>
        <taxon>Actinomycetes</taxon>
        <taxon>Pseudonocardiales</taxon>
        <taxon>Pseudonocardiaceae</taxon>
        <taxon>Saccharothrix</taxon>
    </lineage>
</organism>
<dbReference type="AlphaFoldDB" id="A0A8T8I7V2"/>
<keyword evidence="9" id="KW-0812">Transmembrane</keyword>
<feature type="domain" description="Signal transduction histidine kinase subgroup 3 dimerisation and phosphoacceptor" evidence="12">
    <location>
        <begin position="114"/>
        <end position="177"/>
    </location>
</feature>
<dbReference type="InterPro" id="IPR011712">
    <property type="entry name" value="Sig_transdc_His_kin_sub3_dim/P"/>
</dbReference>
<keyword evidence="4" id="KW-0808">Transferase</keyword>
<protein>
    <recommendedName>
        <fullName evidence="2">histidine kinase</fullName>
        <ecNumber evidence="2">2.7.13.3</ecNumber>
    </recommendedName>
</protein>
<evidence type="ECO:0000256" key="4">
    <source>
        <dbReference type="ARBA" id="ARBA00022679"/>
    </source>
</evidence>
<feature type="signal peptide" evidence="10">
    <location>
        <begin position="1"/>
        <end position="21"/>
    </location>
</feature>
<evidence type="ECO:0000256" key="1">
    <source>
        <dbReference type="ARBA" id="ARBA00000085"/>
    </source>
</evidence>
<evidence type="ECO:0000256" key="3">
    <source>
        <dbReference type="ARBA" id="ARBA00022553"/>
    </source>
</evidence>
<evidence type="ECO:0000259" key="11">
    <source>
        <dbReference type="Pfam" id="PF02518"/>
    </source>
</evidence>
<evidence type="ECO:0000259" key="12">
    <source>
        <dbReference type="Pfam" id="PF07730"/>
    </source>
</evidence>
<dbReference type="Pfam" id="PF07730">
    <property type="entry name" value="HisKA_3"/>
    <property type="match status" value="1"/>
</dbReference>
<dbReference type="Gene3D" id="1.20.5.1930">
    <property type="match status" value="1"/>
</dbReference>
<keyword evidence="9" id="KW-0472">Membrane</keyword>
<feature type="transmembrane region" description="Helical" evidence="9">
    <location>
        <begin position="31"/>
        <end position="47"/>
    </location>
</feature>
<evidence type="ECO:0000256" key="5">
    <source>
        <dbReference type="ARBA" id="ARBA00022741"/>
    </source>
</evidence>
<feature type="transmembrane region" description="Helical" evidence="9">
    <location>
        <begin position="59"/>
        <end position="92"/>
    </location>
</feature>
<accession>A0A8T8I7V2</accession>
<feature type="chain" id="PRO_5035920894" description="histidine kinase" evidence="10">
    <location>
        <begin position="22"/>
        <end position="310"/>
    </location>
</feature>
<feature type="domain" description="Histidine kinase/HSP90-like ATPase" evidence="11">
    <location>
        <begin position="221"/>
        <end position="307"/>
    </location>
</feature>
<sequence length="310" mass="31117">MLGPRPAVALGVCAATASALAAAVGDAVPPWSVALAAALGVLAFLAGRRSPRPGPALAAFGVGLLPPVLVGAGAWAAGLFLLSAAVALPWLIGRSARQQADLAAAAAAHVHLRERARIAHDVHDTLGHELSLLALRAGALELAPDLAEGHRAAVADLRAAAATATERLAELVALLRAGEPPPVDPAPEDVETLVARAVAAGVPATVDWAGPRSLPHLADRTARHVVREALTNAAKHAPGSPVRVRVVNTGSATTVSVTNAVPAAARRGPGGRAGLTALRERVRLVGGTFEAGRGDGGFRVVATLPHEGGP</sequence>
<keyword evidence="7" id="KW-0067">ATP-binding</keyword>
<keyword evidence="6 13" id="KW-0418">Kinase</keyword>
<dbReference type="PANTHER" id="PTHR24421">
    <property type="entry name" value="NITRATE/NITRITE SENSOR PROTEIN NARX-RELATED"/>
    <property type="match status" value="1"/>
</dbReference>
<evidence type="ECO:0000256" key="2">
    <source>
        <dbReference type="ARBA" id="ARBA00012438"/>
    </source>
</evidence>
<dbReference type="InterPro" id="IPR050482">
    <property type="entry name" value="Sensor_HK_TwoCompSys"/>
</dbReference>
<evidence type="ECO:0000256" key="7">
    <source>
        <dbReference type="ARBA" id="ARBA00022840"/>
    </source>
</evidence>
<keyword evidence="8" id="KW-0902">Two-component regulatory system</keyword>
<dbReference type="Proteomes" id="UP000671828">
    <property type="component" value="Chromosome"/>
</dbReference>
<evidence type="ECO:0000313" key="14">
    <source>
        <dbReference type="Proteomes" id="UP000671828"/>
    </source>
</evidence>
<name>A0A8T8I7V2_9PSEU</name>
<dbReference type="GO" id="GO:0005524">
    <property type="term" value="F:ATP binding"/>
    <property type="evidence" value="ECO:0007669"/>
    <property type="project" value="UniProtKB-KW"/>
</dbReference>
<evidence type="ECO:0000256" key="6">
    <source>
        <dbReference type="ARBA" id="ARBA00022777"/>
    </source>
</evidence>
<comment type="catalytic activity">
    <reaction evidence="1">
        <text>ATP + protein L-histidine = ADP + protein N-phospho-L-histidine.</text>
        <dbReference type="EC" id="2.7.13.3"/>
    </reaction>
</comment>
<dbReference type="EMBL" id="CP072788">
    <property type="protein sequence ID" value="QTR06104.1"/>
    <property type="molecule type" value="Genomic_DNA"/>
</dbReference>
<evidence type="ECO:0000313" key="13">
    <source>
        <dbReference type="EMBL" id="QTR06104.1"/>
    </source>
</evidence>
<evidence type="ECO:0000256" key="10">
    <source>
        <dbReference type="SAM" id="SignalP"/>
    </source>
</evidence>
<keyword evidence="9" id="KW-1133">Transmembrane helix</keyword>
<keyword evidence="3" id="KW-0597">Phosphoprotein</keyword>
<dbReference type="GO" id="GO:0046983">
    <property type="term" value="F:protein dimerization activity"/>
    <property type="evidence" value="ECO:0007669"/>
    <property type="project" value="InterPro"/>
</dbReference>